<protein>
    <submittedName>
        <fullName evidence="1">Concanavalin A-like lectin/glucanase superfamily protein</fullName>
    </submittedName>
</protein>
<reference evidence="1 2" key="1">
    <citation type="submission" date="2018-03" db="EMBL/GenBank/DDBJ databases">
        <title>Genomic Encyclopedia of Type Strains, Phase III (KMG-III): the genomes of soil and plant-associated and newly described type strains.</title>
        <authorList>
            <person name="Whitman W."/>
        </authorList>
    </citation>
    <scope>NUCLEOTIDE SEQUENCE [LARGE SCALE GENOMIC DNA]</scope>
    <source>
        <strain evidence="1 2">CGMCC 1.9313</strain>
    </source>
</reference>
<evidence type="ECO:0000313" key="2">
    <source>
        <dbReference type="Proteomes" id="UP000238034"/>
    </source>
</evidence>
<dbReference type="GO" id="GO:0004553">
    <property type="term" value="F:hydrolase activity, hydrolyzing O-glycosyl compounds"/>
    <property type="evidence" value="ECO:0007669"/>
    <property type="project" value="UniProtKB-ARBA"/>
</dbReference>
<proteinExistence type="predicted"/>
<keyword evidence="1" id="KW-0430">Lectin</keyword>
<comment type="caution">
    <text evidence="1">The sequence shown here is derived from an EMBL/GenBank/DDBJ whole genome shotgun (WGS) entry which is preliminary data.</text>
</comment>
<dbReference type="InterPro" id="IPR013320">
    <property type="entry name" value="ConA-like_dom_sf"/>
</dbReference>
<dbReference type="GO" id="GO:0030246">
    <property type="term" value="F:carbohydrate binding"/>
    <property type="evidence" value="ECO:0007669"/>
    <property type="project" value="UniProtKB-KW"/>
</dbReference>
<dbReference type="SUPFAM" id="SSF49899">
    <property type="entry name" value="Concanavalin A-like lectins/glucanases"/>
    <property type="match status" value="1"/>
</dbReference>
<accession>A0A2T0TWB0</accession>
<dbReference type="AlphaFoldDB" id="A0A2T0TWB0"/>
<dbReference type="RefSeq" id="WP_106294762.1">
    <property type="nucleotide sequence ID" value="NZ_PVTH01000010.1"/>
</dbReference>
<name>A0A2T0TWB0_9SPHI</name>
<dbReference type="Pfam" id="PF13385">
    <property type="entry name" value="Laminin_G_3"/>
    <property type="match status" value="1"/>
</dbReference>
<organism evidence="1 2">
    <name type="scientific">Arcticibacter pallidicorallinus</name>
    <dbReference type="NCBI Taxonomy" id="1259464"/>
    <lineage>
        <taxon>Bacteria</taxon>
        <taxon>Pseudomonadati</taxon>
        <taxon>Bacteroidota</taxon>
        <taxon>Sphingobacteriia</taxon>
        <taxon>Sphingobacteriales</taxon>
        <taxon>Sphingobacteriaceae</taxon>
        <taxon>Arcticibacter</taxon>
    </lineage>
</organism>
<dbReference type="EMBL" id="PVTH01000010">
    <property type="protein sequence ID" value="PRY49945.1"/>
    <property type="molecule type" value="Genomic_DNA"/>
</dbReference>
<gene>
    <name evidence="1" type="ORF">B0I27_110119</name>
</gene>
<sequence>MKRRYQSLTTVLLITVLGIFFSRCTEPEMDDDFAAGAPPSIGEWTGSEEIASSDLVAYWSFDGDAKDAQGNVTGERINGDGTFAAGRKGQAYKGAANAFISYDNPGSVAALTSFTVSFWVNTPKHSGGAQGIYALTRADGSFWGNFQVILEGNTSSSNKMQMKLHFEKNSTPPVINIEHWIDPPESVRPDNMYGAWRHITYTYDEQTSKAAMYANGQAVDIGTAADRKSGAGDAGLGALTFKDAARFVIGGFQNHLGAPYGGLEPWMLNYTGMLDEMRIYKKALSAQEISALYQLERQGR</sequence>
<dbReference type="GO" id="GO:0005975">
    <property type="term" value="P:carbohydrate metabolic process"/>
    <property type="evidence" value="ECO:0007669"/>
    <property type="project" value="UniProtKB-ARBA"/>
</dbReference>
<evidence type="ECO:0000313" key="1">
    <source>
        <dbReference type="EMBL" id="PRY49945.1"/>
    </source>
</evidence>
<dbReference type="Gene3D" id="2.60.120.200">
    <property type="match status" value="1"/>
</dbReference>
<dbReference type="Proteomes" id="UP000238034">
    <property type="component" value="Unassembled WGS sequence"/>
</dbReference>
<keyword evidence="2" id="KW-1185">Reference proteome</keyword>
<dbReference type="OrthoDB" id="9814380at2"/>